<dbReference type="KEGG" id="lvi:G7068_05440"/>
<evidence type="ECO:0000313" key="4">
    <source>
        <dbReference type="Proteomes" id="UP000502677"/>
    </source>
</evidence>
<dbReference type="AlphaFoldDB" id="A0A6G7XE36"/>
<feature type="region of interest" description="Disordered" evidence="1">
    <location>
        <begin position="1"/>
        <end position="23"/>
    </location>
</feature>
<dbReference type="Pfam" id="PF01380">
    <property type="entry name" value="SIS"/>
    <property type="match status" value="1"/>
</dbReference>
<reference evidence="3 4" key="1">
    <citation type="submission" date="2020-03" db="EMBL/GenBank/DDBJ databases">
        <title>Leucobacter sp. nov., isolated from beetles.</title>
        <authorList>
            <person name="Hyun D.-W."/>
            <person name="Bae J.-W."/>
        </authorList>
    </citation>
    <scope>NUCLEOTIDE SEQUENCE [LARGE SCALE GENOMIC DNA]</scope>
    <source>
        <strain evidence="3 4">HDW9C</strain>
    </source>
</reference>
<evidence type="ECO:0000259" key="2">
    <source>
        <dbReference type="PROSITE" id="PS51464"/>
    </source>
</evidence>
<dbReference type="InterPro" id="IPR001347">
    <property type="entry name" value="SIS_dom"/>
</dbReference>
<dbReference type="InterPro" id="IPR046348">
    <property type="entry name" value="SIS_dom_sf"/>
</dbReference>
<dbReference type="GO" id="GO:0003700">
    <property type="term" value="F:DNA-binding transcription factor activity"/>
    <property type="evidence" value="ECO:0007669"/>
    <property type="project" value="InterPro"/>
</dbReference>
<gene>
    <name evidence="3" type="ORF">G7068_05440</name>
</gene>
<proteinExistence type="predicted"/>
<dbReference type="GO" id="GO:0003677">
    <property type="term" value="F:DNA binding"/>
    <property type="evidence" value="ECO:0007669"/>
    <property type="project" value="InterPro"/>
</dbReference>
<dbReference type="RefSeq" id="WP_166289975.1">
    <property type="nucleotide sequence ID" value="NZ_CP049863.1"/>
</dbReference>
<dbReference type="SUPFAM" id="SSF53697">
    <property type="entry name" value="SIS domain"/>
    <property type="match status" value="1"/>
</dbReference>
<name>A0A6G7XE36_9MICO</name>
<dbReference type="PROSITE" id="PS51464">
    <property type="entry name" value="SIS"/>
    <property type="match status" value="1"/>
</dbReference>
<dbReference type="Gene3D" id="3.40.50.10490">
    <property type="entry name" value="Glucose-6-phosphate isomerase like protein, domain 1"/>
    <property type="match status" value="1"/>
</dbReference>
<sequence length="232" mass="24679">MTEKTPGAGAAAPGKVGRSLSSPGDRFGEQFRANLSAENIQSRVIESELRSLKLTLEELAATGEVPRAAALILGARRRYIGGEGKGAAYAQLLNADLSATLSNVFVIDNRGLTPLTVLTDVRASDVLVVFSMRRYRKETVRLGRLFHEAGGQLVVITDSDDAPLAGLASALIRVHTESASYADSPTAVAAVCHLLSTLTTASAKGARRRLADRDRYAADLALYLPEDDQEGK</sequence>
<dbReference type="PANTHER" id="PTHR30514">
    <property type="entry name" value="GLUCOKINASE"/>
    <property type="match status" value="1"/>
</dbReference>
<dbReference type="EMBL" id="CP049863">
    <property type="protein sequence ID" value="QIK62709.1"/>
    <property type="molecule type" value="Genomic_DNA"/>
</dbReference>
<dbReference type="InterPro" id="IPR047640">
    <property type="entry name" value="RpiR-like"/>
</dbReference>
<feature type="domain" description="SIS" evidence="2">
    <location>
        <begin position="68"/>
        <end position="211"/>
    </location>
</feature>
<accession>A0A6G7XE36</accession>
<evidence type="ECO:0000256" key="1">
    <source>
        <dbReference type="SAM" id="MobiDB-lite"/>
    </source>
</evidence>
<dbReference type="PANTHER" id="PTHR30514:SF18">
    <property type="entry name" value="RPIR-FAMILY TRANSCRIPTIONAL REGULATOR"/>
    <property type="match status" value="1"/>
</dbReference>
<dbReference type="GO" id="GO:0097367">
    <property type="term" value="F:carbohydrate derivative binding"/>
    <property type="evidence" value="ECO:0007669"/>
    <property type="project" value="InterPro"/>
</dbReference>
<protein>
    <submittedName>
        <fullName evidence="3">MurR/RpiR family transcriptional regulator</fullName>
    </submittedName>
</protein>
<dbReference type="Proteomes" id="UP000502677">
    <property type="component" value="Chromosome"/>
</dbReference>
<dbReference type="GO" id="GO:1901135">
    <property type="term" value="P:carbohydrate derivative metabolic process"/>
    <property type="evidence" value="ECO:0007669"/>
    <property type="project" value="InterPro"/>
</dbReference>
<organism evidence="3 4">
    <name type="scientific">Leucobacter viscericola</name>
    <dbReference type="NCBI Taxonomy" id="2714935"/>
    <lineage>
        <taxon>Bacteria</taxon>
        <taxon>Bacillati</taxon>
        <taxon>Actinomycetota</taxon>
        <taxon>Actinomycetes</taxon>
        <taxon>Micrococcales</taxon>
        <taxon>Microbacteriaceae</taxon>
        <taxon>Leucobacter</taxon>
    </lineage>
</organism>
<evidence type="ECO:0000313" key="3">
    <source>
        <dbReference type="EMBL" id="QIK62709.1"/>
    </source>
</evidence>
<feature type="compositionally biased region" description="Low complexity" evidence="1">
    <location>
        <begin position="1"/>
        <end position="14"/>
    </location>
</feature>
<keyword evidence="4" id="KW-1185">Reference proteome</keyword>